<dbReference type="InterPro" id="IPR000594">
    <property type="entry name" value="ThiF_NAD_FAD-bd"/>
</dbReference>
<evidence type="ECO:0000259" key="2">
    <source>
        <dbReference type="Pfam" id="PF26398"/>
    </source>
</evidence>
<feature type="domain" description="Cap2 central linker" evidence="2">
    <location>
        <begin position="153"/>
        <end position="332"/>
    </location>
</feature>
<accession>A0A418QNV4</accession>
<dbReference type="InterPro" id="IPR058964">
    <property type="entry name" value="Cap2_linker"/>
</dbReference>
<dbReference type="Gene3D" id="3.40.50.720">
    <property type="entry name" value="NAD(P)-binding Rossmann-like Domain"/>
    <property type="match status" value="1"/>
</dbReference>
<dbReference type="InterPro" id="IPR045886">
    <property type="entry name" value="ThiF/MoeB/HesA"/>
</dbReference>
<dbReference type="RefSeq" id="WP_119657184.1">
    <property type="nucleotide sequence ID" value="NZ_JBHUOI010000084.1"/>
</dbReference>
<feature type="domain" description="THIF-type NAD/FAD binding fold" evidence="1">
    <location>
        <begin position="368"/>
        <end position="471"/>
    </location>
</feature>
<gene>
    <name evidence="3" type="ORF">D0T11_17920</name>
</gene>
<dbReference type="AlphaFoldDB" id="A0A418QNV4"/>
<keyword evidence="4" id="KW-1185">Reference proteome</keyword>
<dbReference type="EMBL" id="QYCN01000035">
    <property type="protein sequence ID" value="RIY06905.1"/>
    <property type="molecule type" value="Genomic_DNA"/>
</dbReference>
<dbReference type="GO" id="GO:0061504">
    <property type="term" value="P:cyclic threonylcarbamoyladenosine biosynthetic process"/>
    <property type="evidence" value="ECO:0007669"/>
    <property type="project" value="TreeGrafter"/>
</dbReference>
<dbReference type="SUPFAM" id="SSF69572">
    <property type="entry name" value="Activating enzymes of the ubiquitin-like proteins"/>
    <property type="match status" value="1"/>
</dbReference>
<dbReference type="GO" id="GO:0061503">
    <property type="term" value="F:tRNA threonylcarbamoyladenosine dehydratase"/>
    <property type="evidence" value="ECO:0007669"/>
    <property type="project" value="TreeGrafter"/>
</dbReference>
<dbReference type="Proteomes" id="UP000284250">
    <property type="component" value="Unassembled WGS sequence"/>
</dbReference>
<dbReference type="Pfam" id="PF00899">
    <property type="entry name" value="ThiF"/>
    <property type="match status" value="1"/>
</dbReference>
<proteinExistence type="predicted"/>
<dbReference type="OrthoDB" id="4088010at2"/>
<dbReference type="PANTHER" id="PTHR43267">
    <property type="entry name" value="TRNA THREONYLCARBAMOYLADENOSINE DEHYDRATASE"/>
    <property type="match status" value="1"/>
</dbReference>
<evidence type="ECO:0000313" key="4">
    <source>
        <dbReference type="Proteomes" id="UP000284250"/>
    </source>
</evidence>
<comment type="caution">
    <text evidence="3">The sequence shown here is derived from an EMBL/GenBank/DDBJ whole genome shotgun (WGS) entry which is preliminary data.</text>
</comment>
<sequence>MSDYDEIALAQARVKLTSLAGVTVLEEWQRVSNSATWMLRLRLELLGAEPTAAVPPTTEWELVADFAQDLWGKITVHPALGEQGLAATFHHQMFNGSQHAQLPCRNGHICTSSWLGNLAKSRNAVQLEPPTTIERLCWHVARALQWLTAAARGELIQDGDAFELPDFGIEQQQVSATLIYQEDEDSFAHWQQESSRSGLAWVVPIQARRGYVVTKFLDAKGTQLVHAPKWGKVLSGLNPPQQALWVRLDKMPVVHGWQAPATMQELTQALAAQGLDLQELLAPLWKRLQLSPEVLLLLGAPMPKKVGEAPYRYHWQALQLAPPVAKGSDKSRIALLRQHLLAPHNLRWVKQAENWHAEELQSRGRLPQRLCDARILLLGAGALGSVLAEQLVRMGVRHMTVVDGQVLEGGNLVRHVLGLNHLFDSKALRLADHLNLVNPLAQIVGLPLGLPTTNAEFEKAAAKATLIIDATGEDNVLRMVPMPSMQAHALFVSCSLSLYAQQLFFYAERVGAFEKVQFDRWFEPYRIEQHELAQQIELPRGAGCWHPLTPAPLNRIAGLAGVAVDLLQQVSEESVALPTAVSYDWQVPTLALTVKAAMAL</sequence>
<organism evidence="3 4">
    <name type="scientific">Hymenobacter rubripertinctus</name>
    <dbReference type="NCBI Taxonomy" id="2029981"/>
    <lineage>
        <taxon>Bacteria</taxon>
        <taxon>Pseudomonadati</taxon>
        <taxon>Bacteroidota</taxon>
        <taxon>Cytophagia</taxon>
        <taxon>Cytophagales</taxon>
        <taxon>Hymenobacteraceae</taxon>
        <taxon>Hymenobacter</taxon>
    </lineage>
</organism>
<evidence type="ECO:0000313" key="3">
    <source>
        <dbReference type="EMBL" id="RIY06905.1"/>
    </source>
</evidence>
<protein>
    <submittedName>
        <fullName evidence="3">Uncharacterized protein</fullName>
    </submittedName>
</protein>
<dbReference type="Pfam" id="PF26398">
    <property type="entry name" value="Cap2_linker"/>
    <property type="match status" value="1"/>
</dbReference>
<evidence type="ECO:0000259" key="1">
    <source>
        <dbReference type="Pfam" id="PF00899"/>
    </source>
</evidence>
<reference evidence="3 4" key="1">
    <citation type="submission" date="2019-01" db="EMBL/GenBank/DDBJ databases">
        <title>Hymenobacter humicola sp. nov., isolated from soils in Antarctica.</title>
        <authorList>
            <person name="Sedlacek I."/>
            <person name="Holochova P."/>
            <person name="Kralova S."/>
            <person name="Pantucek R."/>
            <person name="Stankova E."/>
            <person name="Vrbovska V."/>
            <person name="Kristofova L."/>
            <person name="Svec P."/>
            <person name="Busse H.-J."/>
        </authorList>
    </citation>
    <scope>NUCLEOTIDE SEQUENCE [LARGE SCALE GENOMIC DNA]</scope>
    <source>
        <strain evidence="3 4">CCM 8852</strain>
    </source>
</reference>
<dbReference type="InterPro" id="IPR035985">
    <property type="entry name" value="Ubiquitin-activating_enz"/>
</dbReference>
<dbReference type="PANTHER" id="PTHR43267:SF1">
    <property type="entry name" value="TRNA THREONYLCARBAMOYLADENOSINE DEHYDRATASE"/>
    <property type="match status" value="1"/>
</dbReference>
<name>A0A418QNV4_9BACT</name>
<dbReference type="GO" id="GO:0008641">
    <property type="term" value="F:ubiquitin-like modifier activating enzyme activity"/>
    <property type="evidence" value="ECO:0007669"/>
    <property type="project" value="InterPro"/>
</dbReference>